<dbReference type="Gene3D" id="3.30.70.1170">
    <property type="entry name" value="Sun protein, domain 3"/>
    <property type="match status" value="1"/>
</dbReference>
<dbReference type="Proteomes" id="UP000253083">
    <property type="component" value="Unassembled WGS sequence"/>
</dbReference>
<dbReference type="EMBL" id="QNRT01000005">
    <property type="protein sequence ID" value="RBP48831.1"/>
    <property type="molecule type" value="Genomic_DNA"/>
</dbReference>
<dbReference type="NCBIfam" id="NF008149">
    <property type="entry name" value="PRK10901.1"/>
    <property type="match status" value="1"/>
</dbReference>
<organism evidence="15 16">
    <name type="scientific">Arenicella xantha</name>
    <dbReference type="NCBI Taxonomy" id="644221"/>
    <lineage>
        <taxon>Bacteria</taxon>
        <taxon>Pseudomonadati</taxon>
        <taxon>Pseudomonadota</taxon>
        <taxon>Gammaproteobacteria</taxon>
        <taxon>Arenicellales</taxon>
        <taxon>Arenicellaceae</taxon>
        <taxon>Arenicella</taxon>
    </lineage>
</organism>
<dbReference type="Pfam" id="PF01189">
    <property type="entry name" value="Methyltr_RsmB-F"/>
    <property type="match status" value="1"/>
</dbReference>
<evidence type="ECO:0000256" key="9">
    <source>
        <dbReference type="ARBA" id="ARBA00022884"/>
    </source>
</evidence>
<dbReference type="PRINTS" id="PR02008">
    <property type="entry name" value="RCMTFAMILY"/>
</dbReference>
<protein>
    <recommendedName>
        <fullName evidence="3">16S rRNA (cytosine(967)-C(5))-methyltransferase</fullName>
        <ecNumber evidence="3">2.1.1.176</ecNumber>
    </recommendedName>
    <alternativeName>
        <fullName evidence="10">16S rRNA m5C967 methyltransferase</fullName>
    </alternativeName>
    <alternativeName>
        <fullName evidence="11">rRNA (cytosine-C(5)-)-methyltransferase RsmB</fullName>
    </alternativeName>
</protein>
<evidence type="ECO:0000256" key="10">
    <source>
        <dbReference type="ARBA" id="ARBA00030399"/>
    </source>
</evidence>
<dbReference type="InterPro" id="IPR023267">
    <property type="entry name" value="RCMT"/>
</dbReference>
<dbReference type="RefSeq" id="WP_113955425.1">
    <property type="nucleotide sequence ID" value="NZ_QNRT01000005.1"/>
</dbReference>
<dbReference type="InterPro" id="IPR049560">
    <property type="entry name" value="MeTrfase_RsmB-F_NOP2_cat"/>
</dbReference>
<dbReference type="SUPFAM" id="SSF53335">
    <property type="entry name" value="S-adenosyl-L-methionine-dependent methyltransferases"/>
    <property type="match status" value="1"/>
</dbReference>
<dbReference type="InterPro" id="IPR054728">
    <property type="entry name" value="RsmB-like_ferredoxin"/>
</dbReference>
<evidence type="ECO:0000256" key="8">
    <source>
        <dbReference type="ARBA" id="ARBA00022691"/>
    </source>
</evidence>
<evidence type="ECO:0000256" key="2">
    <source>
        <dbReference type="ARBA" id="ARBA00004496"/>
    </source>
</evidence>
<dbReference type="GO" id="GO:0005829">
    <property type="term" value="C:cytosol"/>
    <property type="evidence" value="ECO:0007669"/>
    <property type="project" value="TreeGrafter"/>
</dbReference>
<dbReference type="PANTHER" id="PTHR22807">
    <property type="entry name" value="NOP2 YEAST -RELATED NOL1/NOP2/FMU SUN DOMAIN-CONTAINING"/>
    <property type="match status" value="1"/>
</dbReference>
<dbReference type="PROSITE" id="PS51686">
    <property type="entry name" value="SAM_MT_RSMB_NOP"/>
    <property type="match status" value="1"/>
</dbReference>
<feature type="binding site" evidence="13">
    <location>
        <position position="322"/>
    </location>
    <ligand>
        <name>S-adenosyl-L-methionine</name>
        <dbReference type="ChEBI" id="CHEBI:59789"/>
    </ligand>
</feature>
<dbReference type="GO" id="GO:0009383">
    <property type="term" value="F:rRNA (cytosine-C5-)-methyltransferase activity"/>
    <property type="evidence" value="ECO:0007669"/>
    <property type="project" value="TreeGrafter"/>
</dbReference>
<dbReference type="OrthoDB" id="9810297at2"/>
<keyword evidence="9 13" id="KW-0694">RNA-binding</keyword>
<dbReference type="GO" id="GO:0006355">
    <property type="term" value="P:regulation of DNA-templated transcription"/>
    <property type="evidence" value="ECO:0007669"/>
    <property type="project" value="InterPro"/>
</dbReference>
<dbReference type="Pfam" id="PF01029">
    <property type="entry name" value="NusB"/>
    <property type="match status" value="1"/>
</dbReference>
<feature type="active site" description="Nucleophile" evidence="13">
    <location>
        <position position="375"/>
    </location>
</feature>
<evidence type="ECO:0000256" key="11">
    <source>
        <dbReference type="ARBA" id="ARBA00031088"/>
    </source>
</evidence>
<dbReference type="Gene3D" id="3.40.50.150">
    <property type="entry name" value="Vaccinia Virus protein VP39"/>
    <property type="match status" value="1"/>
</dbReference>
<dbReference type="NCBIfam" id="TIGR00563">
    <property type="entry name" value="rsmB"/>
    <property type="match status" value="1"/>
</dbReference>
<accession>A0A395JGG6</accession>
<dbReference type="InterPro" id="IPR004573">
    <property type="entry name" value="rRNA_ssu_MeTfrase_B"/>
</dbReference>
<comment type="catalytic activity">
    <reaction evidence="12">
        <text>cytidine(967) in 16S rRNA + S-adenosyl-L-methionine = 5-methylcytidine(967) in 16S rRNA + S-adenosyl-L-homocysteine + H(+)</text>
        <dbReference type="Rhea" id="RHEA:42748"/>
        <dbReference type="Rhea" id="RHEA-COMP:10219"/>
        <dbReference type="Rhea" id="RHEA-COMP:10220"/>
        <dbReference type="ChEBI" id="CHEBI:15378"/>
        <dbReference type="ChEBI" id="CHEBI:57856"/>
        <dbReference type="ChEBI" id="CHEBI:59789"/>
        <dbReference type="ChEBI" id="CHEBI:74483"/>
        <dbReference type="ChEBI" id="CHEBI:82748"/>
        <dbReference type="EC" id="2.1.1.176"/>
    </reaction>
</comment>
<evidence type="ECO:0000256" key="3">
    <source>
        <dbReference type="ARBA" id="ARBA00012140"/>
    </source>
</evidence>
<sequence>MAKTLNTRAAAAKLCWQIIDKGHSLDAALADLFETQDFSPQDRGFIQELIYGVCRWYGELDTVAASLLKTPIRNKDRVIHFVLLVGLYQLRKLDTAEHAAVAETVSACKQLNKQWAKNLINGCLRTAQRDPLILEQDMNSLSHPSWIRDAIDTAWPQQAAAIMAGNNQRPPMCLRVNSRHASRDDYQSQLAEAGIASDIDPNTRDGLILQQPVSVTLLPQFDQGACSVQDSAAQIAADLLDCQPGMHVLDACAAPGGKTAHILERCDNQLSMDALDISESRCEQLHGTLARLQLNANVYVADASETPSWPTPATGYQRILIDAPCSGLGVIRRHPDIKHHRRPSDIEQLQSIQAALLQNLWAYLAPGGKMLYMTCSILPAENNAQVSQFVAQQNDAMLIATPHPVAQTVEPGVQTLPGVHAMDGFYYCLIQKANTDT</sequence>
<gene>
    <name evidence="15" type="ORF">DFR28_105170</name>
</gene>
<name>A0A395JGG6_9GAMM</name>
<evidence type="ECO:0000256" key="4">
    <source>
        <dbReference type="ARBA" id="ARBA00022490"/>
    </source>
</evidence>
<evidence type="ECO:0000313" key="16">
    <source>
        <dbReference type="Proteomes" id="UP000253083"/>
    </source>
</evidence>
<reference evidence="15 16" key="1">
    <citation type="submission" date="2018-06" db="EMBL/GenBank/DDBJ databases">
        <title>Genomic Encyclopedia of Type Strains, Phase IV (KMG-IV): sequencing the most valuable type-strain genomes for metagenomic binning, comparative biology and taxonomic classification.</title>
        <authorList>
            <person name="Goeker M."/>
        </authorList>
    </citation>
    <scope>NUCLEOTIDE SEQUENCE [LARGE SCALE GENOMIC DNA]</scope>
    <source>
        <strain evidence="15 16">DSM 24032</strain>
    </source>
</reference>
<feature type="binding site" evidence="13">
    <location>
        <begin position="252"/>
        <end position="258"/>
    </location>
    <ligand>
        <name>S-adenosyl-L-methionine</name>
        <dbReference type="ChEBI" id="CHEBI:59789"/>
    </ligand>
</feature>
<dbReference type="GO" id="GO:0070475">
    <property type="term" value="P:rRNA base methylation"/>
    <property type="evidence" value="ECO:0007669"/>
    <property type="project" value="TreeGrafter"/>
</dbReference>
<comment type="similarity">
    <text evidence="13">Belongs to the class I-like SAM-binding methyltransferase superfamily. RsmB/NOP family.</text>
</comment>
<proteinExistence type="inferred from homology"/>
<keyword evidence="8 13" id="KW-0949">S-adenosyl-L-methionine</keyword>
<dbReference type="AlphaFoldDB" id="A0A395JGG6"/>
<evidence type="ECO:0000313" key="15">
    <source>
        <dbReference type="EMBL" id="RBP48831.1"/>
    </source>
</evidence>
<dbReference type="GO" id="GO:0003723">
    <property type="term" value="F:RNA binding"/>
    <property type="evidence" value="ECO:0007669"/>
    <property type="project" value="UniProtKB-UniRule"/>
</dbReference>
<dbReference type="InterPro" id="IPR006027">
    <property type="entry name" value="NusB_RsmB_TIM44"/>
</dbReference>
<dbReference type="InterPro" id="IPR029063">
    <property type="entry name" value="SAM-dependent_MTases_sf"/>
</dbReference>
<evidence type="ECO:0000256" key="7">
    <source>
        <dbReference type="ARBA" id="ARBA00022679"/>
    </source>
</evidence>
<evidence type="ECO:0000256" key="6">
    <source>
        <dbReference type="ARBA" id="ARBA00022603"/>
    </source>
</evidence>
<evidence type="ECO:0000259" key="14">
    <source>
        <dbReference type="PROSITE" id="PS51686"/>
    </source>
</evidence>
<dbReference type="InterPro" id="IPR035926">
    <property type="entry name" value="NusB-like_sf"/>
</dbReference>
<keyword evidence="16" id="KW-1185">Reference proteome</keyword>
<dbReference type="InParanoid" id="A0A395JGG6"/>
<dbReference type="FunFam" id="3.40.50.150:FF:000022">
    <property type="entry name" value="Ribosomal RNA small subunit methyltransferase B"/>
    <property type="match status" value="1"/>
</dbReference>
<dbReference type="CDD" id="cd02440">
    <property type="entry name" value="AdoMet_MTases"/>
    <property type="match status" value="1"/>
</dbReference>
<keyword evidence="5" id="KW-0698">rRNA processing</keyword>
<keyword evidence="4" id="KW-0963">Cytoplasm</keyword>
<dbReference type="EC" id="2.1.1.176" evidence="3"/>
<dbReference type="SUPFAM" id="SSF48013">
    <property type="entry name" value="NusB-like"/>
    <property type="match status" value="1"/>
</dbReference>
<evidence type="ECO:0000256" key="12">
    <source>
        <dbReference type="ARBA" id="ARBA00047283"/>
    </source>
</evidence>
<comment type="function">
    <text evidence="1">Specifically methylates the cytosine at position 967 (m5C967) of 16S rRNA.</text>
</comment>
<dbReference type="FunCoup" id="A0A395JGG6">
    <property type="interactions" value="529"/>
</dbReference>
<dbReference type="Pfam" id="PF22458">
    <property type="entry name" value="RsmF-B_ferredox"/>
    <property type="match status" value="1"/>
</dbReference>
<feature type="binding site" evidence="13">
    <location>
        <position position="276"/>
    </location>
    <ligand>
        <name>S-adenosyl-L-methionine</name>
        <dbReference type="ChEBI" id="CHEBI:59789"/>
    </ligand>
</feature>
<evidence type="ECO:0000256" key="1">
    <source>
        <dbReference type="ARBA" id="ARBA00002724"/>
    </source>
</evidence>
<comment type="caution">
    <text evidence="15">The sequence shown here is derived from an EMBL/GenBank/DDBJ whole genome shotgun (WGS) entry which is preliminary data.</text>
</comment>
<comment type="subcellular location">
    <subcellularLocation>
        <location evidence="2">Cytoplasm</location>
    </subcellularLocation>
</comment>
<dbReference type="Gene3D" id="1.10.940.10">
    <property type="entry name" value="NusB-like"/>
    <property type="match status" value="1"/>
</dbReference>
<keyword evidence="7 13" id="KW-0808">Transferase</keyword>
<keyword evidence="6 13" id="KW-0489">Methyltransferase</keyword>
<evidence type="ECO:0000256" key="5">
    <source>
        <dbReference type="ARBA" id="ARBA00022552"/>
    </source>
</evidence>
<evidence type="ECO:0000256" key="13">
    <source>
        <dbReference type="PROSITE-ProRule" id="PRU01023"/>
    </source>
</evidence>
<dbReference type="PANTHER" id="PTHR22807:SF61">
    <property type="entry name" value="NOL1_NOP2_SUN FAMILY PROTEIN _ ANTITERMINATION NUSB DOMAIN-CONTAINING PROTEIN"/>
    <property type="match status" value="1"/>
</dbReference>
<feature type="binding site" evidence="13">
    <location>
        <position position="302"/>
    </location>
    <ligand>
        <name>S-adenosyl-L-methionine</name>
        <dbReference type="ChEBI" id="CHEBI:59789"/>
    </ligand>
</feature>
<dbReference type="InterPro" id="IPR001678">
    <property type="entry name" value="MeTrfase_RsmB-F_NOP2_dom"/>
</dbReference>
<feature type="domain" description="SAM-dependent MTase RsmB/NOP-type" evidence="14">
    <location>
        <begin position="162"/>
        <end position="433"/>
    </location>
</feature>